<proteinExistence type="predicted"/>
<name>A0A2W5JXR3_ANCNO</name>
<comment type="caution">
    <text evidence="3">The sequence shown here is derived from an EMBL/GenBank/DDBJ whole genome shotgun (WGS) entry which is preliminary data.</text>
</comment>
<dbReference type="EMBL" id="QFPN01000048">
    <property type="protein sequence ID" value="PZQ09211.1"/>
    <property type="molecule type" value="Genomic_DNA"/>
</dbReference>
<feature type="non-terminal residue" evidence="3">
    <location>
        <position position="83"/>
    </location>
</feature>
<keyword evidence="3" id="KW-0808">Transferase</keyword>
<accession>A0A2W5JXR3</accession>
<feature type="transmembrane region" description="Helical" evidence="2">
    <location>
        <begin position="55"/>
        <end position="75"/>
    </location>
</feature>
<reference evidence="3 4" key="1">
    <citation type="submission" date="2017-08" db="EMBL/GenBank/DDBJ databases">
        <title>Infants hospitalized years apart are colonized by the same room-sourced microbial strains.</title>
        <authorList>
            <person name="Brooks B."/>
            <person name="Olm M.R."/>
            <person name="Firek B.A."/>
            <person name="Baker R."/>
            <person name="Thomas B.C."/>
            <person name="Morowitz M.J."/>
            <person name="Banfield J.F."/>
        </authorList>
    </citation>
    <scope>NUCLEOTIDE SEQUENCE [LARGE SCALE GENOMIC DNA]</scope>
    <source>
        <strain evidence="3">S2_005_003_R2_43</strain>
    </source>
</reference>
<feature type="compositionally biased region" description="Pro residues" evidence="1">
    <location>
        <begin position="1"/>
        <end position="23"/>
    </location>
</feature>
<evidence type="ECO:0000313" key="4">
    <source>
        <dbReference type="Proteomes" id="UP000249577"/>
    </source>
</evidence>
<dbReference type="Proteomes" id="UP000249577">
    <property type="component" value="Unassembled WGS sequence"/>
</dbReference>
<dbReference type="GO" id="GO:0016301">
    <property type="term" value="F:kinase activity"/>
    <property type="evidence" value="ECO:0007669"/>
    <property type="project" value="UniProtKB-KW"/>
</dbReference>
<sequence>MSPGPAAAPPVPAVPPAAMPVPGRPGADAPSGAPAPGRGVWRIGWLPRSLAARTAIFLLLALMLVQAAGLLIHALDRVDLQRF</sequence>
<feature type="region of interest" description="Disordered" evidence="1">
    <location>
        <begin position="1"/>
        <end position="35"/>
    </location>
</feature>
<evidence type="ECO:0000256" key="2">
    <source>
        <dbReference type="SAM" id="Phobius"/>
    </source>
</evidence>
<gene>
    <name evidence="3" type="ORF">DI565_20600</name>
</gene>
<evidence type="ECO:0000313" key="3">
    <source>
        <dbReference type="EMBL" id="PZQ09211.1"/>
    </source>
</evidence>
<keyword evidence="2" id="KW-0472">Membrane</keyword>
<keyword evidence="2" id="KW-1133">Transmembrane helix</keyword>
<keyword evidence="2" id="KW-0812">Transmembrane</keyword>
<keyword evidence="3" id="KW-0418">Kinase</keyword>
<feature type="compositionally biased region" description="Low complexity" evidence="1">
    <location>
        <begin position="24"/>
        <end position="35"/>
    </location>
</feature>
<dbReference type="AlphaFoldDB" id="A0A2W5JXR3"/>
<evidence type="ECO:0000256" key="1">
    <source>
        <dbReference type="SAM" id="MobiDB-lite"/>
    </source>
</evidence>
<protein>
    <submittedName>
        <fullName evidence="3">Two-component sensor histidine kinase</fullName>
    </submittedName>
</protein>
<organism evidence="3 4">
    <name type="scientific">Ancylobacter novellus</name>
    <name type="common">Thiobacillus novellus</name>
    <dbReference type="NCBI Taxonomy" id="921"/>
    <lineage>
        <taxon>Bacteria</taxon>
        <taxon>Pseudomonadati</taxon>
        <taxon>Pseudomonadota</taxon>
        <taxon>Alphaproteobacteria</taxon>
        <taxon>Hyphomicrobiales</taxon>
        <taxon>Xanthobacteraceae</taxon>
        <taxon>Ancylobacter</taxon>
    </lineage>
</organism>